<reference evidence="1 2" key="1">
    <citation type="submission" date="2019-04" db="EMBL/GenBank/DDBJ databases">
        <authorList>
            <consortium name="GenomeTrakr network: Whole genome sequencing for foodborne pathogen traceback"/>
        </authorList>
    </citation>
    <scope>NUCLEOTIDE SEQUENCE [LARGE SCALE GENOMIC DNA]</scope>
    <source>
        <strain evidence="1 2">CFSAN072502</strain>
    </source>
</reference>
<dbReference type="RefSeq" id="WP_070033765.1">
    <property type="nucleotide sequence ID" value="NZ_CP090057.1"/>
</dbReference>
<evidence type="ECO:0000313" key="2">
    <source>
        <dbReference type="Proteomes" id="UP000524387"/>
    </source>
</evidence>
<dbReference type="AlphaFoldDB" id="A0A823IU50"/>
<dbReference type="EMBL" id="AABEKN010000002">
    <property type="protein sequence ID" value="EAG9353313.1"/>
    <property type="molecule type" value="Genomic_DNA"/>
</dbReference>
<accession>A0A823IU50</accession>
<name>A0A823IU50_LISMN</name>
<gene>
    <name evidence="1" type="ORF">CW895_05660</name>
</gene>
<sequence>MKKKIIGLLASLILLGGCFNMNEKTEQGKAQEKAQEGTTPVQDYVGQGYSFVDGDKSAERVKKHEEEIKQEAINYMKTKYKTDVKVNNVVPARNGAVVIVESEAPIQFTTSVVVKFLLNNKDEIGSGTSDEGAVEQAIVGGLYAKAYEEEFKHLDEVTEKLASKNDLEGFTQEALDKTSPSGHQGKYYFITAINDDYLSVYNAYLNNTQISSKELQALFIKDDPTSKNMTIVVNYFSKNDKLPKQAVVDNLADEFQKESNLPRGFYPINLFKNLIVNRVGLPDGEHIQAEVFIK</sequence>
<organism evidence="1 2">
    <name type="scientific">Listeria monocytogenes</name>
    <dbReference type="NCBI Taxonomy" id="1639"/>
    <lineage>
        <taxon>Bacteria</taxon>
        <taxon>Bacillati</taxon>
        <taxon>Bacillota</taxon>
        <taxon>Bacilli</taxon>
        <taxon>Bacillales</taxon>
        <taxon>Listeriaceae</taxon>
        <taxon>Listeria</taxon>
    </lineage>
</organism>
<evidence type="ECO:0000313" key="1">
    <source>
        <dbReference type="EMBL" id="EAG9353313.1"/>
    </source>
</evidence>
<comment type="caution">
    <text evidence="1">The sequence shown here is derived from an EMBL/GenBank/DDBJ whole genome shotgun (WGS) entry which is preliminary data.</text>
</comment>
<proteinExistence type="predicted"/>
<protein>
    <submittedName>
        <fullName evidence="1">DUF1672 family protein</fullName>
    </submittedName>
</protein>
<dbReference type="Pfam" id="PF07901">
    <property type="entry name" value="DUF1672"/>
    <property type="match status" value="1"/>
</dbReference>
<dbReference type="InterPro" id="IPR012873">
    <property type="entry name" value="DUF1672"/>
</dbReference>
<dbReference type="Proteomes" id="UP000524387">
    <property type="component" value="Unassembled WGS sequence"/>
</dbReference>
<dbReference type="PROSITE" id="PS51257">
    <property type="entry name" value="PROKAR_LIPOPROTEIN"/>
    <property type="match status" value="1"/>
</dbReference>